<evidence type="ECO:0000313" key="1">
    <source>
        <dbReference type="EMBL" id="GAA1385331.1"/>
    </source>
</evidence>
<accession>A0ABN1XT97</accession>
<reference evidence="1 2" key="1">
    <citation type="journal article" date="2019" name="Int. J. Syst. Evol. Microbiol.">
        <title>The Global Catalogue of Microorganisms (GCM) 10K type strain sequencing project: providing services to taxonomists for standard genome sequencing and annotation.</title>
        <authorList>
            <consortium name="The Broad Institute Genomics Platform"/>
            <consortium name="The Broad Institute Genome Sequencing Center for Infectious Disease"/>
            <person name="Wu L."/>
            <person name="Ma J."/>
        </authorList>
    </citation>
    <scope>NUCLEOTIDE SEQUENCE [LARGE SCALE GENOMIC DNA]</scope>
    <source>
        <strain evidence="1 2">JCM 12393</strain>
    </source>
</reference>
<evidence type="ECO:0000313" key="2">
    <source>
        <dbReference type="Proteomes" id="UP001499863"/>
    </source>
</evidence>
<comment type="caution">
    <text evidence="1">The sequence shown here is derived from an EMBL/GenBank/DDBJ whole genome shotgun (WGS) entry which is preliminary data.</text>
</comment>
<protein>
    <submittedName>
        <fullName evidence="1">Antitoxin</fullName>
    </submittedName>
</protein>
<proteinExistence type="predicted"/>
<dbReference type="RefSeq" id="WP_344325763.1">
    <property type="nucleotide sequence ID" value="NZ_BAAAKJ010000034.1"/>
</dbReference>
<dbReference type="InterPro" id="IPR028037">
    <property type="entry name" value="Antitoxin_Rv0909/MT0933"/>
</dbReference>
<sequence length="64" mass="6886">MFDNLKNLADKATDLAREHSGAISQGLDKVADVIDDKTDGKYSGQIDTAADKAKDFINGLDESK</sequence>
<organism evidence="1 2">
    <name type="scientific">Kitasatospora putterlickiae</name>
    <dbReference type="NCBI Taxonomy" id="221725"/>
    <lineage>
        <taxon>Bacteria</taxon>
        <taxon>Bacillati</taxon>
        <taxon>Actinomycetota</taxon>
        <taxon>Actinomycetes</taxon>
        <taxon>Kitasatosporales</taxon>
        <taxon>Streptomycetaceae</taxon>
        <taxon>Kitasatospora</taxon>
    </lineage>
</organism>
<dbReference type="EMBL" id="BAAAKJ010000034">
    <property type="protein sequence ID" value="GAA1385331.1"/>
    <property type="molecule type" value="Genomic_DNA"/>
</dbReference>
<keyword evidence="2" id="KW-1185">Reference proteome</keyword>
<name>A0ABN1XT97_9ACTN</name>
<dbReference type="Proteomes" id="UP001499863">
    <property type="component" value="Unassembled WGS sequence"/>
</dbReference>
<dbReference type="Pfam" id="PF14013">
    <property type="entry name" value="MT0933_antitox"/>
    <property type="match status" value="1"/>
</dbReference>
<gene>
    <name evidence="1" type="ORF">GCM10009639_07880</name>
</gene>